<keyword evidence="2 4" id="KW-0732">Signal</keyword>
<evidence type="ECO:0000256" key="2">
    <source>
        <dbReference type="ARBA" id="ARBA00022729"/>
    </source>
</evidence>
<feature type="signal peptide" evidence="4">
    <location>
        <begin position="1"/>
        <end position="27"/>
    </location>
</feature>
<dbReference type="PANTHER" id="PTHR48060:SF17">
    <property type="entry name" value="LRR RECEPTOR-LIKE SERINE_THREONINE-PROTEIN KINASE IRK-RELATED"/>
    <property type="match status" value="1"/>
</dbReference>
<feature type="non-terminal residue" evidence="6">
    <location>
        <position position="127"/>
    </location>
</feature>
<sequence length="127" mass="14315">TTMGSYGCRRGMPAASMRVILFSLVWASLCLRSSGCLHEEKAALLEIKDSLLRYNDIPPPSWVEGSDCCSWTGVECSNASRRVWGLHLSSFAFYDVIPSFPFQASELQHIQVFPHTQTPRPLFQPHR</sequence>
<keyword evidence="6" id="KW-0808">Transferase</keyword>
<keyword evidence="6" id="KW-0675">Receptor</keyword>
<keyword evidence="3" id="KW-0677">Repeat</keyword>
<evidence type="ECO:0000256" key="1">
    <source>
        <dbReference type="ARBA" id="ARBA00022614"/>
    </source>
</evidence>
<evidence type="ECO:0000313" key="6">
    <source>
        <dbReference type="EMBL" id="JAT67867.1"/>
    </source>
</evidence>
<reference evidence="6" key="1">
    <citation type="submission" date="2015-07" db="EMBL/GenBank/DDBJ databases">
        <title>Transcriptome Assembly of Anthurium amnicola.</title>
        <authorList>
            <person name="Suzuki J."/>
        </authorList>
    </citation>
    <scope>NUCLEOTIDE SEQUENCE</scope>
</reference>
<dbReference type="Gene3D" id="3.80.10.10">
    <property type="entry name" value="Ribonuclease Inhibitor"/>
    <property type="match status" value="1"/>
</dbReference>
<evidence type="ECO:0000256" key="4">
    <source>
        <dbReference type="SAM" id="SignalP"/>
    </source>
</evidence>
<accession>A0A1D1ZM16</accession>
<keyword evidence="1" id="KW-0433">Leucine-rich repeat</keyword>
<feature type="non-terminal residue" evidence="6">
    <location>
        <position position="1"/>
    </location>
</feature>
<dbReference type="GO" id="GO:0016301">
    <property type="term" value="F:kinase activity"/>
    <property type="evidence" value="ECO:0007669"/>
    <property type="project" value="UniProtKB-KW"/>
</dbReference>
<keyword evidence="6" id="KW-0418">Kinase</keyword>
<evidence type="ECO:0000256" key="3">
    <source>
        <dbReference type="ARBA" id="ARBA00022737"/>
    </source>
</evidence>
<evidence type="ECO:0000259" key="5">
    <source>
        <dbReference type="Pfam" id="PF08263"/>
    </source>
</evidence>
<gene>
    <name evidence="6" type="primary">At3g47110_0</name>
    <name evidence="6" type="ORF">g.114681</name>
</gene>
<proteinExistence type="predicted"/>
<dbReference type="SUPFAM" id="SSF52058">
    <property type="entry name" value="L domain-like"/>
    <property type="match status" value="1"/>
</dbReference>
<organism evidence="6">
    <name type="scientific">Anthurium amnicola</name>
    <dbReference type="NCBI Taxonomy" id="1678845"/>
    <lineage>
        <taxon>Eukaryota</taxon>
        <taxon>Viridiplantae</taxon>
        <taxon>Streptophyta</taxon>
        <taxon>Embryophyta</taxon>
        <taxon>Tracheophyta</taxon>
        <taxon>Spermatophyta</taxon>
        <taxon>Magnoliopsida</taxon>
        <taxon>Liliopsida</taxon>
        <taxon>Araceae</taxon>
        <taxon>Pothoideae</taxon>
        <taxon>Potheae</taxon>
        <taxon>Anthurium</taxon>
    </lineage>
</organism>
<feature type="chain" id="PRO_5008901120" evidence="4">
    <location>
        <begin position="28"/>
        <end position="127"/>
    </location>
</feature>
<dbReference type="PANTHER" id="PTHR48060">
    <property type="entry name" value="DNA DAMAGE-REPAIR/TOLERATION PROTEIN DRT100"/>
    <property type="match status" value="1"/>
</dbReference>
<protein>
    <submittedName>
        <fullName evidence="6">Putative receptor-like protein kinase At3g47110</fullName>
    </submittedName>
</protein>
<feature type="domain" description="Leucine-rich repeat-containing N-terminal plant-type" evidence="5">
    <location>
        <begin position="38"/>
        <end position="77"/>
    </location>
</feature>
<dbReference type="InterPro" id="IPR013210">
    <property type="entry name" value="LRR_N_plant-typ"/>
</dbReference>
<dbReference type="InterPro" id="IPR053211">
    <property type="entry name" value="DNA_repair-toleration"/>
</dbReference>
<dbReference type="InterPro" id="IPR032675">
    <property type="entry name" value="LRR_dom_sf"/>
</dbReference>
<dbReference type="AlphaFoldDB" id="A0A1D1ZM16"/>
<dbReference type="Pfam" id="PF08263">
    <property type="entry name" value="LRRNT_2"/>
    <property type="match status" value="1"/>
</dbReference>
<name>A0A1D1ZM16_9ARAE</name>
<dbReference type="EMBL" id="GDJX01000069">
    <property type="protein sequence ID" value="JAT67867.1"/>
    <property type="molecule type" value="Transcribed_RNA"/>
</dbReference>